<feature type="domain" description="C2H2-type" evidence="10">
    <location>
        <begin position="421"/>
        <end position="449"/>
    </location>
</feature>
<feature type="domain" description="C2H2-type" evidence="10">
    <location>
        <begin position="395"/>
        <end position="422"/>
    </location>
</feature>
<dbReference type="PROSITE" id="PS00028">
    <property type="entry name" value="ZINC_FINGER_C2H2_1"/>
    <property type="match status" value="9"/>
</dbReference>
<dbReference type="GO" id="GO:0000978">
    <property type="term" value="F:RNA polymerase II cis-regulatory region sequence-specific DNA binding"/>
    <property type="evidence" value="ECO:0007669"/>
    <property type="project" value="TreeGrafter"/>
</dbReference>
<feature type="coiled-coil region" evidence="8">
    <location>
        <begin position="52"/>
        <end position="79"/>
    </location>
</feature>
<feature type="domain" description="C2H2-type" evidence="10">
    <location>
        <begin position="368"/>
        <end position="390"/>
    </location>
</feature>
<dbReference type="InterPro" id="IPR036236">
    <property type="entry name" value="Znf_C2H2_sf"/>
</dbReference>
<dbReference type="OrthoDB" id="8117402at2759"/>
<evidence type="ECO:0000256" key="4">
    <source>
        <dbReference type="ARBA" id="ARBA00022771"/>
    </source>
</evidence>
<keyword evidence="2" id="KW-0479">Metal-binding</keyword>
<evidence type="ECO:0000256" key="1">
    <source>
        <dbReference type="ARBA" id="ARBA00004123"/>
    </source>
</evidence>
<dbReference type="FunFam" id="3.30.160.60:FF:000710">
    <property type="entry name" value="Zinc finger protein 768"/>
    <property type="match status" value="1"/>
</dbReference>
<dbReference type="EMBL" id="JAACXV010000093">
    <property type="protein sequence ID" value="KAF7283672.1"/>
    <property type="molecule type" value="Genomic_DNA"/>
</dbReference>
<feature type="domain" description="C2H2-type" evidence="10">
    <location>
        <begin position="256"/>
        <end position="283"/>
    </location>
</feature>
<feature type="compositionally biased region" description="Low complexity" evidence="9">
    <location>
        <begin position="454"/>
        <end position="470"/>
    </location>
</feature>
<dbReference type="GO" id="GO:0003700">
    <property type="term" value="F:DNA-binding transcription factor activity"/>
    <property type="evidence" value="ECO:0007669"/>
    <property type="project" value="TreeGrafter"/>
</dbReference>
<comment type="caution">
    <text evidence="11">The sequence shown here is derived from an EMBL/GenBank/DDBJ whole genome shotgun (WGS) entry which is preliminary data.</text>
</comment>
<evidence type="ECO:0000256" key="8">
    <source>
        <dbReference type="SAM" id="Coils"/>
    </source>
</evidence>
<feature type="domain" description="C2H2-type" evidence="10">
    <location>
        <begin position="226"/>
        <end position="255"/>
    </location>
</feature>
<sequence length="528" mass="61296">MSLVERSFAEANENAVVQCCDKHILLSSDLIRKNDDNINYINIQNFNPKRELMHLNNLLKQKEHIITNLEKENYFLKDQLRTFGGLVDQLTSANRLSATKNDIRIMVENSSHSPYLSYWALDPHFMDTEQEFEDKTKLFYQSAMCLMNPKQDPPIFSKPGSAFVGEPNPCECTDPDSYNTPQDERLLKFTQTTDAIEVELEAPKVPLPSQVLIKDPEKYKTEERPYKCSRPLCNKTFLLKHHLTTHEKTHTGERPHVCVHCGKSFTHKYCLNTHLLLHSNERPYQCSECKKRFTLKHHLMSHSNVHRRERPFLCGECGKSFPLKKQLITHEKFHKGERPYICKECGDTFAQENHLVMHLRFHGSLTSFVCRDCGATFTRKFELDNHEKLHGKRPLICPTCSKEFLQKRTLLAHIKSHESKTTCRHCGTTFPDEGTLVAHQASVHLYRDKRDLSNTKIPSPSPKTKSSPKANKNKKYFCDICFRKFSAKHGLTQHKKRQHNIGGNLFACHICNKSFREKNELLMHKHNS</sequence>
<gene>
    <name evidence="11" type="ORF">GWI33_023242</name>
</gene>
<dbReference type="GO" id="GO:0032502">
    <property type="term" value="P:developmental process"/>
    <property type="evidence" value="ECO:0007669"/>
    <property type="project" value="UniProtKB-ARBA"/>
</dbReference>
<dbReference type="AlphaFoldDB" id="A0A834IRK5"/>
<accession>A0A834IRK5</accession>
<feature type="domain" description="C2H2-type" evidence="10">
    <location>
        <begin position="312"/>
        <end position="339"/>
    </location>
</feature>
<dbReference type="FunFam" id="3.30.160.60:FF:000202">
    <property type="entry name" value="Zinc finger protein 574"/>
    <property type="match status" value="1"/>
</dbReference>
<keyword evidence="3" id="KW-0677">Repeat</keyword>
<feature type="domain" description="C2H2-type" evidence="10">
    <location>
        <begin position="284"/>
        <end position="311"/>
    </location>
</feature>
<evidence type="ECO:0000256" key="3">
    <source>
        <dbReference type="ARBA" id="ARBA00022737"/>
    </source>
</evidence>
<evidence type="ECO:0000313" key="12">
    <source>
        <dbReference type="Proteomes" id="UP000625711"/>
    </source>
</evidence>
<comment type="subcellular location">
    <subcellularLocation>
        <location evidence="1">Nucleus</location>
    </subcellularLocation>
</comment>
<protein>
    <recommendedName>
        <fullName evidence="10">C2H2-type domain-containing protein</fullName>
    </recommendedName>
</protein>
<dbReference type="InterPro" id="IPR013087">
    <property type="entry name" value="Znf_C2H2_type"/>
</dbReference>
<dbReference type="FunFam" id="3.30.160.60:FF:000706">
    <property type="entry name" value="Zinc finger protein"/>
    <property type="match status" value="1"/>
</dbReference>
<keyword evidence="5" id="KW-0862">Zinc</keyword>
<evidence type="ECO:0000256" key="6">
    <source>
        <dbReference type="ARBA" id="ARBA00023242"/>
    </source>
</evidence>
<feature type="region of interest" description="Disordered" evidence="9">
    <location>
        <begin position="449"/>
        <end position="471"/>
    </location>
</feature>
<proteinExistence type="predicted"/>
<keyword evidence="6" id="KW-0539">Nucleus</keyword>
<evidence type="ECO:0000256" key="9">
    <source>
        <dbReference type="SAM" id="MobiDB-lite"/>
    </source>
</evidence>
<keyword evidence="12" id="KW-1185">Reference proteome</keyword>
<dbReference type="PANTHER" id="PTHR24390">
    <property type="entry name" value="ZINC FINGER PROTEIN"/>
    <property type="match status" value="1"/>
</dbReference>
<feature type="domain" description="C2H2-type" evidence="10">
    <location>
        <begin position="476"/>
        <end position="499"/>
    </location>
</feature>
<dbReference type="PROSITE" id="PS50157">
    <property type="entry name" value="ZINC_FINGER_C2H2_2"/>
    <property type="match status" value="10"/>
</dbReference>
<dbReference type="GO" id="GO:0005634">
    <property type="term" value="C:nucleus"/>
    <property type="evidence" value="ECO:0007669"/>
    <property type="project" value="UniProtKB-SubCell"/>
</dbReference>
<dbReference type="GO" id="GO:0008270">
    <property type="term" value="F:zinc ion binding"/>
    <property type="evidence" value="ECO:0007669"/>
    <property type="project" value="UniProtKB-KW"/>
</dbReference>
<feature type="domain" description="C2H2-type" evidence="10">
    <location>
        <begin position="506"/>
        <end position="528"/>
    </location>
</feature>
<dbReference type="SMART" id="SM00355">
    <property type="entry name" value="ZnF_C2H2"/>
    <property type="match status" value="10"/>
</dbReference>
<dbReference type="FunFam" id="3.30.160.60:FF:000072">
    <property type="entry name" value="zinc finger protein 143 isoform X1"/>
    <property type="match status" value="1"/>
</dbReference>
<dbReference type="PANTHER" id="PTHR24390:SF202">
    <property type="entry name" value="ZINC FINGER PROTEIN 777"/>
    <property type="match status" value="1"/>
</dbReference>
<evidence type="ECO:0000313" key="11">
    <source>
        <dbReference type="EMBL" id="KAF7283672.1"/>
    </source>
</evidence>
<name>A0A834IRK5_RHYFE</name>
<evidence type="ECO:0000256" key="2">
    <source>
        <dbReference type="ARBA" id="ARBA00022723"/>
    </source>
</evidence>
<dbReference type="Gene3D" id="3.30.160.60">
    <property type="entry name" value="Classic Zinc Finger"/>
    <property type="match status" value="8"/>
</dbReference>
<dbReference type="Pfam" id="PF00096">
    <property type="entry name" value="zf-C2H2"/>
    <property type="match status" value="5"/>
</dbReference>
<evidence type="ECO:0000256" key="5">
    <source>
        <dbReference type="ARBA" id="ARBA00022833"/>
    </source>
</evidence>
<evidence type="ECO:0000259" key="10">
    <source>
        <dbReference type="PROSITE" id="PS50157"/>
    </source>
</evidence>
<evidence type="ECO:0000256" key="7">
    <source>
        <dbReference type="PROSITE-ProRule" id="PRU00042"/>
    </source>
</evidence>
<dbReference type="FunFam" id="3.30.160.60:FF:000446">
    <property type="entry name" value="Zinc finger protein"/>
    <property type="match status" value="1"/>
</dbReference>
<feature type="domain" description="C2H2-type" evidence="10">
    <location>
        <begin position="340"/>
        <end position="367"/>
    </location>
</feature>
<keyword evidence="4 7" id="KW-0863">Zinc-finger</keyword>
<keyword evidence="8" id="KW-0175">Coiled coil</keyword>
<organism evidence="11 12">
    <name type="scientific">Rhynchophorus ferrugineus</name>
    <name type="common">Red palm weevil</name>
    <name type="synonym">Curculio ferrugineus</name>
    <dbReference type="NCBI Taxonomy" id="354439"/>
    <lineage>
        <taxon>Eukaryota</taxon>
        <taxon>Metazoa</taxon>
        <taxon>Ecdysozoa</taxon>
        <taxon>Arthropoda</taxon>
        <taxon>Hexapoda</taxon>
        <taxon>Insecta</taxon>
        <taxon>Pterygota</taxon>
        <taxon>Neoptera</taxon>
        <taxon>Endopterygota</taxon>
        <taxon>Coleoptera</taxon>
        <taxon>Polyphaga</taxon>
        <taxon>Cucujiformia</taxon>
        <taxon>Curculionidae</taxon>
        <taxon>Dryophthorinae</taxon>
        <taxon>Rhynchophorus</taxon>
    </lineage>
</organism>
<reference evidence="11" key="1">
    <citation type="submission" date="2020-08" db="EMBL/GenBank/DDBJ databases">
        <title>Genome sequencing and assembly of the red palm weevil Rhynchophorus ferrugineus.</title>
        <authorList>
            <person name="Dias G.B."/>
            <person name="Bergman C.M."/>
            <person name="Manee M."/>
        </authorList>
    </citation>
    <scope>NUCLEOTIDE SEQUENCE</scope>
    <source>
        <strain evidence="11">AA-2017</strain>
        <tissue evidence="11">Whole larva</tissue>
    </source>
</reference>
<dbReference type="GO" id="GO:0006357">
    <property type="term" value="P:regulation of transcription by RNA polymerase II"/>
    <property type="evidence" value="ECO:0007669"/>
    <property type="project" value="TreeGrafter"/>
</dbReference>
<dbReference type="Proteomes" id="UP000625711">
    <property type="component" value="Unassembled WGS sequence"/>
</dbReference>
<dbReference type="SUPFAM" id="SSF57667">
    <property type="entry name" value="beta-beta-alpha zinc fingers"/>
    <property type="match status" value="5"/>
</dbReference>